<evidence type="ECO:0000313" key="2">
    <source>
        <dbReference type="EMBL" id="VUC36319.1"/>
    </source>
</evidence>
<feature type="compositionally biased region" description="Basic and acidic residues" evidence="1">
    <location>
        <begin position="433"/>
        <end position="446"/>
    </location>
</feature>
<protein>
    <recommendedName>
        <fullName evidence="4">Arrestin-like N-terminal domain-containing protein</fullName>
    </recommendedName>
</protein>
<dbReference type="Proteomes" id="UP000766486">
    <property type="component" value="Unassembled WGS sequence"/>
</dbReference>
<evidence type="ECO:0008006" key="4">
    <source>
        <dbReference type="Google" id="ProtNLM"/>
    </source>
</evidence>
<proteinExistence type="predicted"/>
<name>A0ABY6UXY9_BIOOC</name>
<gene>
    <name evidence="2" type="ORF">CLO192961_LOCUS441230</name>
</gene>
<accession>A0ABY6UXY9</accession>
<dbReference type="EMBL" id="CABFNS010000928">
    <property type="protein sequence ID" value="VUC36319.1"/>
    <property type="molecule type" value="Genomic_DNA"/>
</dbReference>
<dbReference type="InterPro" id="IPR014752">
    <property type="entry name" value="Arrestin-like_C"/>
</dbReference>
<comment type="caution">
    <text evidence="2">The sequence shown here is derived from an EMBL/GenBank/DDBJ whole genome shotgun (WGS) entry which is preliminary data.</text>
</comment>
<evidence type="ECO:0000313" key="3">
    <source>
        <dbReference type="Proteomes" id="UP000766486"/>
    </source>
</evidence>
<feature type="region of interest" description="Disordered" evidence="1">
    <location>
        <begin position="390"/>
        <end position="456"/>
    </location>
</feature>
<sequence length="475" mass="52110">MPSTIAKSNYNLGVQVERSTYVPGDTVVGTIQRRNAMVCPEATIEVVLHGRTKSKMVVRRNNNSHTYRGRFTLLNLGQKVFRGPVHIPEGVGQSQQWGFAITIPTNIDARLYPAQYDAGESYIPIDTQSVSQMTLPASFSSGYGRREAFVEYYIEATIRYQRKGSWSMETAVVPIHVAALNPNPPIVDFDLLSRGYQQSVSSQRLVPGMEAAELSKKDKMKKFFGSSSVPRFAFSMQVAAPKILQISNSPIPFSMRVVPSWPATTELIRDVPQKAKLVTFRATLETYCNIRCEGLFRPHEAHWSDQLDLQSDGFGDRPLSVEIPCAIGNNTPPLDVGSTIHLRLPSSSSQGFLTFNIQVGHRLSWKAKCEIAGESFTVRGAQEVHVIPASNGGGNEQQQFVPQPAPVDGENAQSWIVPPDEMAPPPSFAETQMEDKKHGASEKEASEIAGSSKADIAAIEGQVGVKEAAFSNEKS</sequence>
<keyword evidence="3" id="KW-1185">Reference proteome</keyword>
<evidence type="ECO:0000256" key="1">
    <source>
        <dbReference type="SAM" id="MobiDB-lite"/>
    </source>
</evidence>
<reference evidence="2 3" key="1">
    <citation type="submission" date="2019-06" db="EMBL/GenBank/DDBJ databases">
        <authorList>
            <person name="Broberg M."/>
        </authorList>
    </citation>
    <scope>NUCLEOTIDE SEQUENCE [LARGE SCALE GENOMIC DNA]</scope>
</reference>
<dbReference type="Gene3D" id="2.60.40.640">
    <property type="match status" value="1"/>
</dbReference>
<organism evidence="2 3">
    <name type="scientific">Bionectria ochroleuca</name>
    <name type="common">Gliocladium roseum</name>
    <dbReference type="NCBI Taxonomy" id="29856"/>
    <lineage>
        <taxon>Eukaryota</taxon>
        <taxon>Fungi</taxon>
        <taxon>Dikarya</taxon>
        <taxon>Ascomycota</taxon>
        <taxon>Pezizomycotina</taxon>
        <taxon>Sordariomycetes</taxon>
        <taxon>Hypocreomycetidae</taxon>
        <taxon>Hypocreales</taxon>
        <taxon>Bionectriaceae</taxon>
        <taxon>Clonostachys</taxon>
    </lineage>
</organism>